<evidence type="ECO:0000313" key="9">
    <source>
        <dbReference type="EMBL" id="TRY74504.1"/>
    </source>
</evidence>
<feature type="compositionally biased region" description="Basic and acidic residues" evidence="7">
    <location>
        <begin position="750"/>
        <end position="762"/>
    </location>
</feature>
<dbReference type="OrthoDB" id="430364at2759"/>
<dbReference type="STRING" id="6832.A0A553PA03"/>
<feature type="region of interest" description="Disordered" evidence="7">
    <location>
        <begin position="910"/>
        <end position="947"/>
    </location>
</feature>
<dbReference type="SMART" id="SM00233">
    <property type="entry name" value="PH"/>
    <property type="match status" value="1"/>
</dbReference>
<dbReference type="InterPro" id="IPR000904">
    <property type="entry name" value="Sec7_dom"/>
</dbReference>
<dbReference type="SUPFAM" id="SSF50729">
    <property type="entry name" value="PH domain-like"/>
    <property type="match status" value="1"/>
</dbReference>
<evidence type="ECO:0000256" key="2">
    <source>
        <dbReference type="ARBA" id="ARBA00006248"/>
    </source>
</evidence>
<comment type="similarity">
    <text evidence="2">Belongs to the BRAG family.</text>
</comment>
<feature type="compositionally biased region" description="Polar residues" evidence="7">
    <location>
        <begin position="793"/>
        <end position="807"/>
    </location>
</feature>
<dbReference type="InterPro" id="IPR033742">
    <property type="entry name" value="IQSEC_PH"/>
</dbReference>
<name>A0A553PA03_TIGCA</name>
<evidence type="ECO:0000313" key="10">
    <source>
        <dbReference type="Proteomes" id="UP000318571"/>
    </source>
</evidence>
<feature type="compositionally biased region" description="Polar residues" evidence="7">
    <location>
        <begin position="935"/>
        <end position="947"/>
    </location>
</feature>
<gene>
    <name evidence="9" type="ORF">TCAL_01663</name>
</gene>
<feature type="compositionally biased region" description="Polar residues" evidence="7">
    <location>
        <begin position="359"/>
        <end position="368"/>
    </location>
</feature>
<dbReference type="InterPro" id="IPR035999">
    <property type="entry name" value="Sec7_dom_sf"/>
</dbReference>
<dbReference type="GO" id="GO:0005737">
    <property type="term" value="C:cytoplasm"/>
    <property type="evidence" value="ECO:0007669"/>
    <property type="project" value="UniProtKB-SubCell"/>
</dbReference>
<dbReference type="SMART" id="SM00222">
    <property type="entry name" value="Sec7"/>
    <property type="match status" value="1"/>
</dbReference>
<feature type="compositionally biased region" description="Low complexity" evidence="7">
    <location>
        <begin position="134"/>
        <end position="145"/>
    </location>
</feature>
<evidence type="ECO:0000259" key="8">
    <source>
        <dbReference type="PROSITE" id="PS50190"/>
    </source>
</evidence>
<dbReference type="SUPFAM" id="SSF48425">
    <property type="entry name" value="Sec7 domain"/>
    <property type="match status" value="1"/>
</dbReference>
<dbReference type="PROSITE" id="PS50190">
    <property type="entry name" value="SEC7"/>
    <property type="match status" value="1"/>
</dbReference>
<feature type="coiled-coil region" evidence="6">
    <location>
        <begin position="1"/>
        <end position="28"/>
    </location>
</feature>
<dbReference type="InterPro" id="IPR011993">
    <property type="entry name" value="PH-like_dom_sf"/>
</dbReference>
<protein>
    <recommendedName>
        <fullName evidence="8">SEC7 domain-containing protein</fullName>
    </recommendedName>
</protein>
<feature type="region of interest" description="Disordered" evidence="7">
    <location>
        <begin position="87"/>
        <end position="149"/>
    </location>
</feature>
<sequence>MERYQLSADFAEKQLQVLERKYGGEQRARQAALTIQRAFRRYSMAKKFADLTAHAKIERRISRPLDYPRISVAGSSAAATAVSHFTTAAGGAHRSHHEARHHWPHSRAPPGHYQYHNPKCVHRQRIPPGTVLESGPSSSSSSPGSRPLVLTHQASEGGLVILQTNDGSGGDANSSCPDIQSFPLDETCVYSHSPYSTRQGSPHQVHPLPMTHKIMLSVRSSSLQRDDPNTPTVKKSNSGSSPHATGPHVPRRTVSRLTSLDDGLSAKMLSVSSSGPSLSGAQTYPILDSSLPVVPSPAFADDTDSGGSRRAHRRAPHAHHNLVHLHNHHHHQQQQQQLPTSPQSASQSQHLVPGHHPGLNSSGHGTNLSSPAGSGGSAGGGSPSVSASSGTTLLYRSSDANTYTVNEVLRKRHYRTGLNIFNKKPEKGIAYLIRRGFLENSPQAVARFLITRKGLSKQMIGEYLGTLHSSFNMSTLDCFASEMDFCDLQVDIALRKFQTYFRMPGEAQKIERLMQVFSDRYCECNPETIGKFHEAGTIFILAFAIILLNTDLHTPSLKPEKRMKVEDFIRNLRGVDNNHDVDPTLLTGIYDRIRSHEFRPGSDHVTQVMKVQQTIVAKCPNLAVPHRRLVCYCRLYEVLDPQKKERPGIHQREVFLFNDILVMTKIHSRKKNSVTYAFRQSYLLAGMVVTMFQTQFYPFGIKIAQKWDGKTILMLNARNEHDRSKFVEDLKESIAEMDELETIRLESELEKHRHSKINETCDHPISPHRQHQQQQQQQQQQQHQINLGDSPKSDSSLANGKSRSPSTHYNNNHHQHHPYHHHNAHLHHHHHNNIINNNNESSNHNMNHRGGTGSMASNGVQLRRSAINNSLLDLTEGTAEKMTRRGSVGSLDSGMSISFQSNSVGSFCIGNGNASGGRREERRQNAQGVPGVTGSGTPSGHKQPSNG</sequence>
<reference evidence="9 10" key="1">
    <citation type="journal article" date="2018" name="Nat. Ecol. Evol.">
        <title>Genomic signatures of mitonuclear coevolution across populations of Tigriopus californicus.</title>
        <authorList>
            <person name="Barreto F.S."/>
            <person name="Watson E.T."/>
            <person name="Lima T.G."/>
            <person name="Willett C.S."/>
            <person name="Edmands S."/>
            <person name="Li W."/>
            <person name="Burton R.S."/>
        </authorList>
    </citation>
    <scope>NUCLEOTIDE SEQUENCE [LARGE SCALE GENOMIC DNA]</scope>
    <source>
        <strain evidence="9 10">San Diego</strain>
    </source>
</reference>
<evidence type="ECO:0000256" key="3">
    <source>
        <dbReference type="ARBA" id="ARBA00022490"/>
    </source>
</evidence>
<comment type="subcellular location">
    <subcellularLocation>
        <location evidence="1">Cytoplasm</location>
    </subcellularLocation>
</comment>
<feature type="compositionally biased region" description="Basic residues" evidence="7">
    <location>
        <begin position="811"/>
        <end position="832"/>
    </location>
</feature>
<dbReference type="Gene3D" id="1.10.1000.11">
    <property type="entry name" value="Arf Nucleotide-binding Site Opener,domain 2"/>
    <property type="match status" value="1"/>
</dbReference>
<evidence type="ECO:0000256" key="7">
    <source>
        <dbReference type="SAM" id="MobiDB-lite"/>
    </source>
</evidence>
<feature type="compositionally biased region" description="Low complexity" evidence="7">
    <location>
        <begin position="833"/>
        <end position="845"/>
    </location>
</feature>
<keyword evidence="10" id="KW-1185">Reference proteome</keyword>
<feature type="region of interest" description="Disordered" evidence="7">
    <location>
        <begin position="750"/>
        <end position="857"/>
    </location>
</feature>
<feature type="compositionally biased region" description="Basic residues" evidence="7">
    <location>
        <begin position="93"/>
        <end position="105"/>
    </location>
</feature>
<dbReference type="Pfam" id="PF01369">
    <property type="entry name" value="Sec7"/>
    <property type="match status" value="1"/>
</dbReference>
<evidence type="ECO:0000256" key="6">
    <source>
        <dbReference type="SAM" id="Coils"/>
    </source>
</evidence>
<dbReference type="Pfam" id="PF16453">
    <property type="entry name" value="IQ_SEC7_PH"/>
    <property type="match status" value="1"/>
</dbReference>
<dbReference type="InterPro" id="IPR023394">
    <property type="entry name" value="Sec7_C_sf"/>
</dbReference>
<comment type="caution">
    <text evidence="9">The sequence shown here is derived from an EMBL/GenBank/DDBJ whole genome shotgun (WGS) entry which is preliminary data.</text>
</comment>
<dbReference type="Gene3D" id="2.30.29.30">
    <property type="entry name" value="Pleckstrin-homology domain (PH domain)/Phosphotyrosine-binding domain (PTB)"/>
    <property type="match status" value="1"/>
</dbReference>
<dbReference type="FunFam" id="1.10.220.20:FF:000001">
    <property type="entry name" value="IQ motif and SEC7 domain-containing protein 1"/>
    <property type="match status" value="1"/>
</dbReference>
<dbReference type="GO" id="GO:0005085">
    <property type="term" value="F:guanyl-nucleotide exchange factor activity"/>
    <property type="evidence" value="ECO:0007669"/>
    <property type="project" value="InterPro"/>
</dbReference>
<feature type="compositionally biased region" description="Gly residues" evidence="7">
    <location>
        <begin position="373"/>
        <end position="382"/>
    </location>
</feature>
<evidence type="ECO:0000256" key="5">
    <source>
        <dbReference type="ARBA" id="ARBA00023054"/>
    </source>
</evidence>
<feature type="compositionally biased region" description="Low complexity" evidence="7">
    <location>
        <begin position="772"/>
        <end position="784"/>
    </location>
</feature>
<keyword evidence="5 6" id="KW-0175">Coiled coil</keyword>
<feature type="compositionally biased region" description="Low complexity" evidence="7">
    <location>
        <begin position="333"/>
        <end position="350"/>
    </location>
</feature>
<dbReference type="FunFam" id="1.10.1000.11:FF:000009">
    <property type="entry name" value="IQ motif and SEC7 domain-containing protein"/>
    <property type="match status" value="1"/>
</dbReference>
<dbReference type="EMBL" id="VCGU01000005">
    <property type="protein sequence ID" value="TRY74504.1"/>
    <property type="molecule type" value="Genomic_DNA"/>
</dbReference>
<dbReference type="GO" id="GO:0032012">
    <property type="term" value="P:regulation of ARF protein signal transduction"/>
    <property type="evidence" value="ECO:0007669"/>
    <property type="project" value="InterPro"/>
</dbReference>
<feature type="compositionally biased region" description="Polar residues" evidence="7">
    <location>
        <begin position="220"/>
        <end position="243"/>
    </location>
</feature>
<dbReference type="AlphaFoldDB" id="A0A553PA03"/>
<feature type="region of interest" description="Disordered" evidence="7">
    <location>
        <begin position="220"/>
        <end position="254"/>
    </location>
</feature>
<keyword evidence="3" id="KW-0963">Cytoplasm</keyword>
<organism evidence="9 10">
    <name type="scientific">Tigriopus californicus</name>
    <name type="common">Marine copepod</name>
    <dbReference type="NCBI Taxonomy" id="6832"/>
    <lineage>
        <taxon>Eukaryota</taxon>
        <taxon>Metazoa</taxon>
        <taxon>Ecdysozoa</taxon>
        <taxon>Arthropoda</taxon>
        <taxon>Crustacea</taxon>
        <taxon>Multicrustacea</taxon>
        <taxon>Hexanauplia</taxon>
        <taxon>Copepoda</taxon>
        <taxon>Harpacticoida</taxon>
        <taxon>Harpacticidae</taxon>
        <taxon>Tigriopus</taxon>
    </lineage>
</organism>
<dbReference type="InterPro" id="IPR001849">
    <property type="entry name" value="PH_domain"/>
</dbReference>
<evidence type="ECO:0000256" key="1">
    <source>
        <dbReference type="ARBA" id="ARBA00004496"/>
    </source>
</evidence>
<dbReference type="GO" id="GO:0030036">
    <property type="term" value="P:actin cytoskeleton organization"/>
    <property type="evidence" value="ECO:0007669"/>
    <property type="project" value="TreeGrafter"/>
</dbReference>
<dbReference type="Proteomes" id="UP000318571">
    <property type="component" value="Chromosome 2"/>
</dbReference>
<proteinExistence type="inferred from homology"/>
<accession>A0A553PA03</accession>
<dbReference type="PANTHER" id="PTHR10663">
    <property type="entry name" value="GUANYL-NUCLEOTIDE EXCHANGE FACTOR"/>
    <property type="match status" value="1"/>
</dbReference>
<dbReference type="Gene3D" id="1.10.220.20">
    <property type="match status" value="1"/>
</dbReference>
<feature type="domain" description="SEC7" evidence="8">
    <location>
        <begin position="410"/>
        <end position="596"/>
    </location>
</feature>
<dbReference type="CDD" id="cd13318">
    <property type="entry name" value="PH_IQSEC"/>
    <property type="match status" value="1"/>
</dbReference>
<evidence type="ECO:0000256" key="4">
    <source>
        <dbReference type="ARBA" id="ARBA00022553"/>
    </source>
</evidence>
<dbReference type="PANTHER" id="PTHR10663:SF342">
    <property type="entry name" value="FI21420P1"/>
    <property type="match status" value="1"/>
</dbReference>
<keyword evidence="4" id="KW-0597">Phosphoprotein</keyword>
<dbReference type="CDD" id="cd00171">
    <property type="entry name" value="Sec7"/>
    <property type="match status" value="1"/>
</dbReference>
<feature type="region of interest" description="Disordered" evidence="7">
    <location>
        <begin position="326"/>
        <end position="389"/>
    </location>
</feature>